<evidence type="ECO:0000313" key="1">
    <source>
        <dbReference type="EMBL" id="MDF4026205.1"/>
    </source>
</evidence>
<dbReference type="EMBL" id="JARJJS010000004">
    <property type="protein sequence ID" value="MDF4026205.1"/>
    <property type="molecule type" value="Genomic_DNA"/>
</dbReference>
<proteinExistence type="predicted"/>
<name>A0ABT6BDJ5_9GAMM</name>
<reference evidence="1 2" key="1">
    <citation type="journal article" date="2024" name="Curr. Microbiol.">
        <title>Luteibacter sahnii sp. nov., A Novel Yellow-Colored Xanthomonadin Pigment Producing Probiotic Bacterium from Healthy Rice Seed Microbiome.</title>
        <authorList>
            <person name="Jaiswal G."/>
            <person name="Rana R."/>
            <person name="Nayak P.K."/>
            <person name="Chouhan R."/>
            <person name="Gandhi S.G."/>
            <person name="Patel H.K."/>
            <person name="Patil P.B."/>
        </authorList>
    </citation>
    <scope>NUCLEOTIDE SEQUENCE [LARGE SCALE GENOMIC DNA]</scope>
    <source>
        <strain evidence="1 2">PPL201</strain>
    </source>
</reference>
<protein>
    <submittedName>
        <fullName evidence="1">Uncharacterized protein</fullName>
    </submittedName>
</protein>
<accession>A0ABT6BDJ5</accession>
<organism evidence="1 2">
    <name type="scientific">Luteibacter sahnii</name>
    <dbReference type="NCBI Taxonomy" id="3021977"/>
    <lineage>
        <taxon>Bacteria</taxon>
        <taxon>Pseudomonadati</taxon>
        <taxon>Pseudomonadota</taxon>
        <taxon>Gammaproteobacteria</taxon>
        <taxon>Lysobacterales</taxon>
        <taxon>Rhodanobacteraceae</taxon>
        <taxon>Luteibacter</taxon>
    </lineage>
</organism>
<sequence>MTSVTDIEFGKGPQGEFWPIRHVMQAFEGNVEDPRTRWASFDAPQAIMQPVEQAVAPLEAANDHL</sequence>
<gene>
    <name evidence="1" type="ORF">P3W24_14615</name>
</gene>
<comment type="caution">
    <text evidence="1">The sequence shown here is derived from an EMBL/GenBank/DDBJ whole genome shotgun (WGS) entry which is preliminary data.</text>
</comment>
<keyword evidence="2" id="KW-1185">Reference proteome</keyword>
<dbReference type="Proteomes" id="UP001528850">
    <property type="component" value="Unassembled WGS sequence"/>
</dbReference>
<evidence type="ECO:0000313" key="2">
    <source>
        <dbReference type="Proteomes" id="UP001528850"/>
    </source>
</evidence>